<keyword evidence="2" id="KW-1015">Disulfide bond</keyword>
<feature type="region of interest" description="Disordered" evidence="3">
    <location>
        <begin position="148"/>
        <end position="179"/>
    </location>
</feature>
<feature type="domain" description="Major facilitator superfamily (MFS) profile" evidence="5">
    <location>
        <begin position="206"/>
        <end position="402"/>
    </location>
</feature>
<dbReference type="InterPro" id="IPR036259">
    <property type="entry name" value="MFS_trans_sf"/>
</dbReference>
<dbReference type="PROSITE" id="PS50850">
    <property type="entry name" value="MFS"/>
    <property type="match status" value="1"/>
</dbReference>
<name>A0A9J6GHM8_HAELO</name>
<proteinExistence type="predicted"/>
<evidence type="ECO:0000313" key="6">
    <source>
        <dbReference type="EMBL" id="KAH9374040.1"/>
    </source>
</evidence>
<dbReference type="PANTHER" id="PTHR11388:SF100">
    <property type="entry name" value="SOLUTE CARRIER ORGANIC ANION TRANSPORTER FAMILY MEMBER 4A1"/>
    <property type="match status" value="1"/>
</dbReference>
<keyword evidence="4" id="KW-0472">Membrane</keyword>
<dbReference type="AlphaFoldDB" id="A0A9J6GHM8"/>
<protein>
    <recommendedName>
        <fullName evidence="5">Major facilitator superfamily (MFS) profile domain-containing protein</fullName>
    </recommendedName>
</protein>
<dbReference type="InterPro" id="IPR004156">
    <property type="entry name" value="OATP"/>
</dbReference>
<dbReference type="VEuPathDB" id="VectorBase:HLOH_060740"/>
<feature type="transmembrane region" description="Helical" evidence="4">
    <location>
        <begin position="272"/>
        <end position="295"/>
    </location>
</feature>
<dbReference type="EMBL" id="JABSTR010000006">
    <property type="protein sequence ID" value="KAH9374040.1"/>
    <property type="molecule type" value="Genomic_DNA"/>
</dbReference>
<organism evidence="6 7">
    <name type="scientific">Haemaphysalis longicornis</name>
    <name type="common">Bush tick</name>
    <dbReference type="NCBI Taxonomy" id="44386"/>
    <lineage>
        <taxon>Eukaryota</taxon>
        <taxon>Metazoa</taxon>
        <taxon>Ecdysozoa</taxon>
        <taxon>Arthropoda</taxon>
        <taxon>Chelicerata</taxon>
        <taxon>Arachnida</taxon>
        <taxon>Acari</taxon>
        <taxon>Parasitiformes</taxon>
        <taxon>Ixodida</taxon>
        <taxon>Ixodoidea</taxon>
        <taxon>Ixodidae</taxon>
        <taxon>Haemaphysalinae</taxon>
        <taxon>Haemaphysalis</taxon>
    </lineage>
</organism>
<comment type="subcellular location">
    <subcellularLocation>
        <location evidence="1">Membrane</location>
        <topology evidence="1">Multi-pass membrane protein</topology>
    </subcellularLocation>
</comment>
<dbReference type="OrthoDB" id="6498900at2759"/>
<evidence type="ECO:0000259" key="5">
    <source>
        <dbReference type="PROSITE" id="PS50850"/>
    </source>
</evidence>
<evidence type="ECO:0000313" key="7">
    <source>
        <dbReference type="Proteomes" id="UP000821853"/>
    </source>
</evidence>
<dbReference type="GO" id="GO:0043252">
    <property type="term" value="P:sodium-independent organic anion transport"/>
    <property type="evidence" value="ECO:0007669"/>
    <property type="project" value="TreeGrafter"/>
</dbReference>
<dbReference type="GO" id="GO:0016323">
    <property type="term" value="C:basolateral plasma membrane"/>
    <property type="evidence" value="ECO:0007669"/>
    <property type="project" value="TreeGrafter"/>
</dbReference>
<comment type="caution">
    <text evidence="6">The sequence shown here is derived from an EMBL/GenBank/DDBJ whole genome shotgun (WGS) entry which is preliminary data.</text>
</comment>
<evidence type="ECO:0000256" key="1">
    <source>
        <dbReference type="ARBA" id="ARBA00004141"/>
    </source>
</evidence>
<evidence type="ECO:0000256" key="4">
    <source>
        <dbReference type="SAM" id="Phobius"/>
    </source>
</evidence>
<dbReference type="PANTHER" id="PTHR11388">
    <property type="entry name" value="ORGANIC ANION TRANSPORTER"/>
    <property type="match status" value="1"/>
</dbReference>
<dbReference type="Gene3D" id="1.20.1250.20">
    <property type="entry name" value="MFS general substrate transporter like domains"/>
    <property type="match status" value="1"/>
</dbReference>
<evidence type="ECO:0000256" key="2">
    <source>
        <dbReference type="ARBA" id="ARBA00023157"/>
    </source>
</evidence>
<evidence type="ECO:0000256" key="3">
    <source>
        <dbReference type="SAM" id="MobiDB-lite"/>
    </source>
</evidence>
<reference evidence="6 7" key="1">
    <citation type="journal article" date="2020" name="Cell">
        <title>Large-Scale Comparative Analyses of Tick Genomes Elucidate Their Genetic Diversity and Vector Capacities.</title>
        <authorList>
            <consortium name="Tick Genome and Microbiome Consortium (TIGMIC)"/>
            <person name="Jia N."/>
            <person name="Wang J."/>
            <person name="Shi W."/>
            <person name="Du L."/>
            <person name="Sun Y."/>
            <person name="Zhan W."/>
            <person name="Jiang J.F."/>
            <person name="Wang Q."/>
            <person name="Zhang B."/>
            <person name="Ji P."/>
            <person name="Bell-Sakyi L."/>
            <person name="Cui X.M."/>
            <person name="Yuan T.T."/>
            <person name="Jiang B.G."/>
            <person name="Yang W.F."/>
            <person name="Lam T.T."/>
            <person name="Chang Q.C."/>
            <person name="Ding S.J."/>
            <person name="Wang X.J."/>
            <person name="Zhu J.G."/>
            <person name="Ruan X.D."/>
            <person name="Zhao L."/>
            <person name="Wei J.T."/>
            <person name="Ye R.Z."/>
            <person name="Que T.C."/>
            <person name="Du C.H."/>
            <person name="Zhou Y.H."/>
            <person name="Cheng J.X."/>
            <person name="Dai P.F."/>
            <person name="Guo W.B."/>
            <person name="Han X.H."/>
            <person name="Huang E.J."/>
            <person name="Li L.F."/>
            <person name="Wei W."/>
            <person name="Gao Y.C."/>
            <person name="Liu J.Z."/>
            <person name="Shao H.Z."/>
            <person name="Wang X."/>
            <person name="Wang C.C."/>
            <person name="Yang T.C."/>
            <person name="Huo Q.B."/>
            <person name="Li W."/>
            <person name="Chen H.Y."/>
            <person name="Chen S.E."/>
            <person name="Zhou L.G."/>
            <person name="Ni X.B."/>
            <person name="Tian J.H."/>
            <person name="Sheng Y."/>
            <person name="Liu T."/>
            <person name="Pan Y.S."/>
            <person name="Xia L.Y."/>
            <person name="Li J."/>
            <person name="Zhao F."/>
            <person name="Cao W.C."/>
        </authorList>
    </citation>
    <scope>NUCLEOTIDE SEQUENCE [LARGE SCALE GENOMIC DNA]</scope>
    <source>
        <strain evidence="6">HaeL-2018</strain>
    </source>
</reference>
<accession>A0A9J6GHM8</accession>
<dbReference type="GO" id="GO:0015347">
    <property type="term" value="F:sodium-independent organic anion transmembrane transporter activity"/>
    <property type="evidence" value="ECO:0007669"/>
    <property type="project" value="TreeGrafter"/>
</dbReference>
<dbReference type="InterPro" id="IPR020846">
    <property type="entry name" value="MFS_dom"/>
</dbReference>
<feature type="transmembrane region" description="Helical" evidence="4">
    <location>
        <begin position="367"/>
        <end position="391"/>
    </location>
</feature>
<keyword evidence="4" id="KW-1133">Transmembrane helix</keyword>
<keyword evidence="4" id="KW-0812">Transmembrane</keyword>
<dbReference type="Pfam" id="PF03137">
    <property type="entry name" value="OATP"/>
    <property type="match status" value="1"/>
</dbReference>
<keyword evidence="7" id="KW-1185">Reference proteome</keyword>
<gene>
    <name evidence="6" type="ORF">HPB48_005309</name>
</gene>
<dbReference type="SUPFAM" id="SSF103473">
    <property type="entry name" value="MFS general substrate transporter"/>
    <property type="match status" value="1"/>
</dbReference>
<feature type="transmembrane region" description="Helical" evidence="4">
    <location>
        <begin position="244"/>
        <end position="265"/>
    </location>
</feature>
<dbReference type="Proteomes" id="UP000821853">
    <property type="component" value="Chromosome 4"/>
</dbReference>
<sequence length="402" mass="42377">MSQIYFGTEDAMASHGAPNAKVPTAPVIGAVTPKAGTSGVAPLAASPESLNPRMPPNNAMPEQGPMPPQGASKSTLNLLAPGSDGIETPEGPVVAVKQVSSGSAKRLPGNLLGMSSPVPFLRPMTLGAGGTPQLVGVPESWRLRLDTAGDRPLREPSPPRLDSSLHEPKAEPNSPAEALPTSAELQCGFLWYRPAWLQGFRTPGWVLGSLCAIEFTQSFVTNGVLGVVLPTIERRFSLSSYETGLILSSFNVVNGLFIVPVAFLGSTRNKPLIISAGMAITAAGSLMYFLAYALAPPYTYGAVPPDLCYAAPLLANETRDTCKEESIRDYRIFLFSGSMMHGAGVTPLHTLGISFLDENLPLKFTSLFVGTYSAMAVLGPAFGFLVAGYFLSVFVDLTDVSS</sequence>
<feature type="region of interest" description="Disordered" evidence="3">
    <location>
        <begin position="36"/>
        <end position="73"/>
    </location>
</feature>